<accession>A0A2U1LE12</accession>
<proteinExistence type="predicted"/>
<evidence type="ECO:0000313" key="2">
    <source>
        <dbReference type="Proteomes" id="UP000245207"/>
    </source>
</evidence>
<name>A0A2U1LE12_ARTAN</name>
<gene>
    <name evidence="1" type="ORF">CTI12_AA501220</name>
</gene>
<organism evidence="1 2">
    <name type="scientific">Artemisia annua</name>
    <name type="common">Sweet wormwood</name>
    <dbReference type="NCBI Taxonomy" id="35608"/>
    <lineage>
        <taxon>Eukaryota</taxon>
        <taxon>Viridiplantae</taxon>
        <taxon>Streptophyta</taxon>
        <taxon>Embryophyta</taxon>
        <taxon>Tracheophyta</taxon>
        <taxon>Spermatophyta</taxon>
        <taxon>Magnoliopsida</taxon>
        <taxon>eudicotyledons</taxon>
        <taxon>Gunneridae</taxon>
        <taxon>Pentapetalae</taxon>
        <taxon>asterids</taxon>
        <taxon>campanulids</taxon>
        <taxon>Asterales</taxon>
        <taxon>Asteraceae</taxon>
        <taxon>Asteroideae</taxon>
        <taxon>Anthemideae</taxon>
        <taxon>Artemisiinae</taxon>
        <taxon>Artemisia</taxon>
    </lineage>
</organism>
<dbReference type="EMBL" id="PKPP01009905">
    <property type="protein sequence ID" value="PWA47232.1"/>
    <property type="molecule type" value="Genomic_DNA"/>
</dbReference>
<dbReference type="PANTHER" id="PTHR33240:SF8">
    <property type="entry name" value="OS03G0439900 PROTEIN"/>
    <property type="match status" value="1"/>
</dbReference>
<comment type="caution">
    <text evidence="1">The sequence shown here is derived from an EMBL/GenBank/DDBJ whole genome shotgun (WGS) entry which is preliminary data.</text>
</comment>
<dbReference type="AlphaFoldDB" id="A0A2U1LE12"/>
<sequence>MYELYFNKLPEYIRPGLRPLTTPLISFSKERSYPEGTITLELIVGTYPLSRTILLQFHIVRSTSKYNVILGRTTLQKLSMKVSTIRLVVEFPTQGGIATIKSYYMIAWAPIPRDNPKQPINEVIRVGFTFKVRDPAFYTKALQFLDSSSLSSNLEIPLLPTVWSWFFLVGINTLTRLPPRISTSMPSTTAGLFFYHKYDSKHPKAPILI</sequence>
<dbReference type="PANTHER" id="PTHR33240">
    <property type="entry name" value="OS08G0508500 PROTEIN"/>
    <property type="match status" value="1"/>
</dbReference>
<keyword evidence="2" id="KW-1185">Reference proteome</keyword>
<reference evidence="1 2" key="1">
    <citation type="journal article" date="2018" name="Mol. Plant">
        <title>The genome of Artemisia annua provides insight into the evolution of Asteraceae family and artemisinin biosynthesis.</title>
        <authorList>
            <person name="Shen Q."/>
            <person name="Zhang L."/>
            <person name="Liao Z."/>
            <person name="Wang S."/>
            <person name="Yan T."/>
            <person name="Shi P."/>
            <person name="Liu M."/>
            <person name="Fu X."/>
            <person name="Pan Q."/>
            <person name="Wang Y."/>
            <person name="Lv Z."/>
            <person name="Lu X."/>
            <person name="Zhang F."/>
            <person name="Jiang W."/>
            <person name="Ma Y."/>
            <person name="Chen M."/>
            <person name="Hao X."/>
            <person name="Li L."/>
            <person name="Tang Y."/>
            <person name="Lv G."/>
            <person name="Zhou Y."/>
            <person name="Sun X."/>
            <person name="Brodelius P.E."/>
            <person name="Rose J.K.C."/>
            <person name="Tang K."/>
        </authorList>
    </citation>
    <scope>NUCLEOTIDE SEQUENCE [LARGE SCALE GENOMIC DNA]</scope>
    <source>
        <strain evidence="2">cv. Huhao1</strain>
        <tissue evidence="1">Leaf</tissue>
    </source>
</reference>
<dbReference type="Proteomes" id="UP000245207">
    <property type="component" value="Unassembled WGS sequence"/>
</dbReference>
<evidence type="ECO:0000313" key="1">
    <source>
        <dbReference type="EMBL" id="PWA47232.1"/>
    </source>
</evidence>
<protein>
    <submittedName>
        <fullName evidence="1">Uncharacterized protein</fullName>
    </submittedName>
</protein>
<dbReference type="OrthoDB" id="1400091at2759"/>